<dbReference type="SUPFAM" id="SSF56112">
    <property type="entry name" value="Protein kinase-like (PK-like)"/>
    <property type="match status" value="1"/>
</dbReference>
<proteinExistence type="predicted"/>
<dbReference type="Proteomes" id="UP000265515">
    <property type="component" value="Unassembled WGS sequence"/>
</dbReference>
<dbReference type="SUPFAM" id="SSF75011">
    <property type="entry name" value="3-carboxy-cis,cis-mucoante lactonizing enzyme"/>
    <property type="match status" value="1"/>
</dbReference>
<evidence type="ECO:0000256" key="4">
    <source>
        <dbReference type="SAM" id="Phobius"/>
    </source>
</evidence>
<dbReference type="AlphaFoldDB" id="A0A388L5D2"/>
<feature type="domain" description="Protein kinase" evidence="6">
    <location>
        <begin position="516"/>
        <end position="826"/>
    </location>
</feature>
<name>A0A388L5D2_CHABU</name>
<dbReference type="SMART" id="SM00220">
    <property type="entry name" value="S_TKc"/>
    <property type="match status" value="1"/>
</dbReference>
<dbReference type="PROSITE" id="PS00108">
    <property type="entry name" value="PROTEIN_KINASE_ST"/>
    <property type="match status" value="1"/>
</dbReference>
<gene>
    <name evidence="7" type="ORF">CBR_g23851</name>
</gene>
<dbReference type="PANTHER" id="PTHR47989">
    <property type="entry name" value="OS01G0750732 PROTEIN"/>
    <property type="match status" value="1"/>
</dbReference>
<dbReference type="Gene3D" id="1.10.510.10">
    <property type="entry name" value="Transferase(Phosphotransferase) domain 1"/>
    <property type="match status" value="1"/>
</dbReference>
<evidence type="ECO:0000256" key="1">
    <source>
        <dbReference type="ARBA" id="ARBA00022741"/>
    </source>
</evidence>
<dbReference type="PROSITE" id="PS50011">
    <property type="entry name" value="PROTEIN_KINASE_DOM"/>
    <property type="match status" value="1"/>
</dbReference>
<dbReference type="Gene3D" id="3.30.200.20">
    <property type="entry name" value="Phosphorylase Kinase, domain 1"/>
    <property type="match status" value="1"/>
</dbReference>
<keyword evidence="8" id="KW-1185">Reference proteome</keyword>
<evidence type="ECO:0000259" key="6">
    <source>
        <dbReference type="PROSITE" id="PS50011"/>
    </source>
</evidence>
<evidence type="ECO:0000256" key="2">
    <source>
        <dbReference type="ARBA" id="ARBA00022840"/>
    </source>
</evidence>
<dbReference type="STRING" id="69332.A0A388L5D2"/>
<feature type="region of interest" description="Disordered" evidence="3">
    <location>
        <begin position="454"/>
        <end position="492"/>
    </location>
</feature>
<protein>
    <recommendedName>
        <fullName evidence="6">Protein kinase domain-containing protein</fullName>
    </recommendedName>
</protein>
<comment type="caution">
    <text evidence="7">The sequence shown here is derived from an EMBL/GenBank/DDBJ whole genome shotgun (WGS) entry which is preliminary data.</text>
</comment>
<keyword evidence="2" id="KW-0067">ATP-binding</keyword>
<dbReference type="Pfam" id="PF07714">
    <property type="entry name" value="PK_Tyr_Ser-Thr"/>
    <property type="match status" value="1"/>
</dbReference>
<keyword evidence="5" id="KW-0732">Signal</keyword>
<feature type="transmembrane region" description="Helical" evidence="4">
    <location>
        <begin position="417"/>
        <end position="443"/>
    </location>
</feature>
<feature type="compositionally biased region" description="Low complexity" evidence="3">
    <location>
        <begin position="468"/>
        <end position="492"/>
    </location>
</feature>
<evidence type="ECO:0000313" key="7">
    <source>
        <dbReference type="EMBL" id="GBG77403.1"/>
    </source>
</evidence>
<dbReference type="InterPro" id="IPR000719">
    <property type="entry name" value="Prot_kinase_dom"/>
</dbReference>
<feature type="region of interest" description="Disordered" evidence="3">
    <location>
        <begin position="605"/>
        <end position="631"/>
    </location>
</feature>
<dbReference type="InterPro" id="IPR001245">
    <property type="entry name" value="Ser-Thr/Tyr_kinase_cat_dom"/>
</dbReference>
<dbReference type="Gene3D" id="2.120.10.30">
    <property type="entry name" value="TolB, C-terminal domain"/>
    <property type="match status" value="1"/>
</dbReference>
<dbReference type="OrthoDB" id="4062651at2759"/>
<organism evidence="7 8">
    <name type="scientific">Chara braunii</name>
    <name type="common">Braun's stonewort</name>
    <dbReference type="NCBI Taxonomy" id="69332"/>
    <lineage>
        <taxon>Eukaryota</taxon>
        <taxon>Viridiplantae</taxon>
        <taxon>Streptophyta</taxon>
        <taxon>Charophyceae</taxon>
        <taxon>Charales</taxon>
        <taxon>Characeae</taxon>
        <taxon>Chara</taxon>
    </lineage>
</organism>
<feature type="chain" id="PRO_5017449510" description="Protein kinase domain-containing protein" evidence="5">
    <location>
        <begin position="36"/>
        <end position="826"/>
    </location>
</feature>
<evidence type="ECO:0000256" key="5">
    <source>
        <dbReference type="SAM" id="SignalP"/>
    </source>
</evidence>
<dbReference type="InterPro" id="IPR011009">
    <property type="entry name" value="Kinase-like_dom_sf"/>
</dbReference>
<dbReference type="Gramene" id="GBG77403">
    <property type="protein sequence ID" value="GBG77403"/>
    <property type="gene ID" value="CBR_g23851"/>
</dbReference>
<evidence type="ECO:0000313" key="8">
    <source>
        <dbReference type="Proteomes" id="UP000265515"/>
    </source>
</evidence>
<dbReference type="InterPro" id="IPR011042">
    <property type="entry name" value="6-blade_b-propeller_TolB-like"/>
</dbReference>
<keyword evidence="1" id="KW-0547">Nucleotide-binding</keyword>
<feature type="signal peptide" evidence="5">
    <location>
        <begin position="1"/>
        <end position="35"/>
    </location>
</feature>
<keyword evidence="4" id="KW-1133">Transmembrane helix</keyword>
<keyword evidence="4" id="KW-0472">Membrane</keyword>
<reference evidence="7 8" key="1">
    <citation type="journal article" date="2018" name="Cell">
        <title>The Chara Genome: Secondary Complexity and Implications for Plant Terrestrialization.</title>
        <authorList>
            <person name="Nishiyama T."/>
            <person name="Sakayama H."/>
            <person name="Vries J.D."/>
            <person name="Buschmann H."/>
            <person name="Saint-Marcoux D."/>
            <person name="Ullrich K.K."/>
            <person name="Haas F.B."/>
            <person name="Vanderstraeten L."/>
            <person name="Becker D."/>
            <person name="Lang D."/>
            <person name="Vosolsobe S."/>
            <person name="Rombauts S."/>
            <person name="Wilhelmsson P.K.I."/>
            <person name="Janitza P."/>
            <person name="Kern R."/>
            <person name="Heyl A."/>
            <person name="Rumpler F."/>
            <person name="Villalobos L.I.A.C."/>
            <person name="Clay J.M."/>
            <person name="Skokan R."/>
            <person name="Toyoda A."/>
            <person name="Suzuki Y."/>
            <person name="Kagoshima H."/>
            <person name="Schijlen E."/>
            <person name="Tajeshwar N."/>
            <person name="Catarino B."/>
            <person name="Hetherington A.J."/>
            <person name="Saltykova A."/>
            <person name="Bonnot C."/>
            <person name="Breuninger H."/>
            <person name="Symeonidi A."/>
            <person name="Radhakrishnan G.V."/>
            <person name="Van Nieuwerburgh F."/>
            <person name="Deforce D."/>
            <person name="Chang C."/>
            <person name="Karol K.G."/>
            <person name="Hedrich R."/>
            <person name="Ulvskov P."/>
            <person name="Glockner G."/>
            <person name="Delwiche C.F."/>
            <person name="Petrasek J."/>
            <person name="Van de Peer Y."/>
            <person name="Friml J."/>
            <person name="Beilby M."/>
            <person name="Dolan L."/>
            <person name="Kohara Y."/>
            <person name="Sugano S."/>
            <person name="Fujiyama A."/>
            <person name="Delaux P.-M."/>
            <person name="Quint M."/>
            <person name="TheiBen G."/>
            <person name="Hagemann M."/>
            <person name="Harholt J."/>
            <person name="Dunand C."/>
            <person name="Zachgo S."/>
            <person name="Langdale J."/>
            <person name="Maumus F."/>
            <person name="Straeten D.V.D."/>
            <person name="Gould S.B."/>
            <person name="Rensing S.A."/>
        </authorList>
    </citation>
    <scope>NUCLEOTIDE SEQUENCE [LARGE SCALE GENOMIC DNA]</scope>
    <source>
        <strain evidence="7 8">S276</strain>
    </source>
</reference>
<dbReference type="GO" id="GO:0004672">
    <property type="term" value="F:protein kinase activity"/>
    <property type="evidence" value="ECO:0007669"/>
    <property type="project" value="InterPro"/>
</dbReference>
<keyword evidence="4" id="KW-0812">Transmembrane</keyword>
<evidence type="ECO:0000256" key="3">
    <source>
        <dbReference type="SAM" id="MobiDB-lite"/>
    </source>
</evidence>
<dbReference type="InterPro" id="IPR008271">
    <property type="entry name" value="Ser/Thr_kinase_AS"/>
</dbReference>
<feature type="compositionally biased region" description="Basic and acidic residues" evidence="3">
    <location>
        <begin position="615"/>
        <end position="631"/>
    </location>
</feature>
<sequence>MATNPMLLRLVFSSNLLFLPLLFVFITPMCVGCNAIENHYAIEMSNRRELQEQRSSLKIVHEGIFTYLGDILSSSDRSPNTSVLIDAMVLSLDERTVYYVEKTETMVNSTRSQTSVVKKAERLLNLSQGVDYNISYVAGPWLNATNNKSTIVQGLLMLDSVHLIISDKLNSLLRRFDVTQGKQVGSREMLFPLQMAKHPTQEAFFVSSSDRIIKVPLTRPEEWNEFIVISGPADLQKGDFVDSQNKSEVRFCAPHIGPQAVSQDGGLMYVADYWNNAVRQVDLLRGATDTISASGPKNTGLIPEGGFQNPNGVVLTADGCNLFVSDRNSGRIHWLKFDKPGGNVTELKTVAVLLKPNGSPELITSPCLSKDEQYLFFGSGDGQILKLQLNITAVHGCAMAPPPGGKTRTSHGDNLGLVLQISLGVLGFLIGALACTFCVCFCFRRHSRLTVRQKDRTRNTSTNTPQGTGSSDQKSLSTSTSSHGLSTHKFSESSSESATNVIREFPLSVVQAAVEKGTCLTGKGGGYGDVYRASLEVGRKTVDVAIKVMRGELNEIKHRQFRAELNALSNVRHKNLCKLLGFCAEEGKCILVYPFIEGGSLHDRLHDHRRQPKPSSDEQGKETSDERLPPPDWQERMLIAKQIATCLRYLHSELEQPIVHRDVKCRNILVQGRGKSVQAFLCDFGLAKPRTEDEYDGHTFTGNTTVDTLTTAGTPGYMPPEYIFESRLTMSSDVFAFGVVLLELVTGQLPISRLEDGSVVLLSRCARQSAADTLIDSSIQSSLTPSEGKMASDVMKLGLQCTDELARKRPSMKDVVFELEVIMKSH</sequence>
<dbReference type="EMBL" id="BFEA01000267">
    <property type="protein sequence ID" value="GBG77403.1"/>
    <property type="molecule type" value="Genomic_DNA"/>
</dbReference>
<dbReference type="PANTHER" id="PTHR47989:SF61">
    <property type="entry name" value="PROTEIN KINASE DOMAIN-CONTAINING PROTEIN"/>
    <property type="match status" value="1"/>
</dbReference>
<dbReference type="GO" id="GO:0005524">
    <property type="term" value="F:ATP binding"/>
    <property type="evidence" value="ECO:0007669"/>
    <property type="project" value="UniProtKB-KW"/>
</dbReference>
<accession>A0A388L5D2</accession>